<comment type="catalytic activity">
    <reaction evidence="13 15">
        <text>Endonucleolytic cleavage at a junction such as a reciprocal single-stranded crossover between two homologous DNA duplexes (Holliday junction).</text>
        <dbReference type="EC" id="3.1.21.10"/>
    </reaction>
</comment>
<evidence type="ECO:0000256" key="1">
    <source>
        <dbReference type="ARBA" id="ARBA00001946"/>
    </source>
</evidence>
<accession>A0ABS3Q8A6</accession>
<evidence type="ECO:0000256" key="4">
    <source>
        <dbReference type="ARBA" id="ARBA00022722"/>
    </source>
</evidence>
<dbReference type="EMBL" id="JAGETV010000035">
    <property type="protein sequence ID" value="MBO1928313.1"/>
    <property type="molecule type" value="Genomic_DNA"/>
</dbReference>
<comment type="caution">
    <text evidence="16">The sequence shown here is derived from an EMBL/GenBank/DDBJ whole genome shotgun (WGS) entry which is preliminary data.</text>
</comment>
<evidence type="ECO:0000256" key="6">
    <source>
        <dbReference type="ARBA" id="ARBA00022759"/>
    </source>
</evidence>
<evidence type="ECO:0000256" key="7">
    <source>
        <dbReference type="ARBA" id="ARBA00022763"/>
    </source>
</evidence>
<evidence type="ECO:0000256" key="14">
    <source>
        <dbReference type="ARBA" id="ARBA00029488"/>
    </source>
</evidence>
<evidence type="ECO:0000256" key="9">
    <source>
        <dbReference type="ARBA" id="ARBA00022842"/>
    </source>
</evidence>
<comment type="similarity">
    <text evidence="15">Belongs to the rusA family.</text>
</comment>
<keyword evidence="17" id="KW-1185">Reference proteome</keyword>
<evidence type="ECO:0000313" key="17">
    <source>
        <dbReference type="Proteomes" id="UP000664835"/>
    </source>
</evidence>
<keyword evidence="6 15" id="KW-0255">Endonuclease</keyword>
<dbReference type="Proteomes" id="UP000664835">
    <property type="component" value="Unassembled WGS sequence"/>
</dbReference>
<dbReference type="RefSeq" id="WP_208150928.1">
    <property type="nucleotide sequence ID" value="NZ_JAGETV010000035.1"/>
</dbReference>
<evidence type="ECO:0000256" key="5">
    <source>
        <dbReference type="ARBA" id="ARBA00022723"/>
    </source>
</evidence>
<evidence type="ECO:0000256" key="13">
    <source>
        <dbReference type="ARBA" id="ARBA00029354"/>
    </source>
</evidence>
<gene>
    <name evidence="16" type="ORF">J3998_12085</name>
</gene>
<dbReference type="PIRSF" id="PIRSF001007">
    <property type="entry name" value="RusA"/>
    <property type="match status" value="1"/>
</dbReference>
<protein>
    <recommendedName>
        <fullName evidence="3 15">Crossover junction endodeoxyribonuclease rusA</fullName>
        <ecNumber evidence="14 15">3.1.21.10</ecNumber>
    </recommendedName>
</protein>
<evidence type="ECO:0000256" key="2">
    <source>
        <dbReference type="ARBA" id="ARBA00011738"/>
    </source>
</evidence>
<comment type="function">
    <text evidence="15">Endonuclease that resolves Holliday junction intermediates made during homologous genetic recombination and DNA repair. Exhibits sequence and structure-selective cleavage of four-way DNA junctions, where it introduces symmetrical nicks in two strands of the same polarity at the 5' side of dinucleotides. Corrects the defects in genetic recombination and DNA repair associated with inactivation of ruvAB or ruvC.</text>
</comment>
<evidence type="ECO:0000313" key="16">
    <source>
        <dbReference type="EMBL" id="MBO1928313.1"/>
    </source>
</evidence>
<name>A0ABS3Q8A6_9GAMM</name>
<dbReference type="InterPro" id="IPR036614">
    <property type="entry name" value="RusA-like_sf"/>
</dbReference>
<evidence type="ECO:0000256" key="10">
    <source>
        <dbReference type="ARBA" id="ARBA00023172"/>
    </source>
</evidence>
<dbReference type="SUPFAM" id="SSF103084">
    <property type="entry name" value="Holliday junction resolvase RusA"/>
    <property type="match status" value="1"/>
</dbReference>
<organism evidence="16 17">
    <name type="scientific">Thiomicrorhabdus marina</name>
    <dbReference type="NCBI Taxonomy" id="2818442"/>
    <lineage>
        <taxon>Bacteria</taxon>
        <taxon>Pseudomonadati</taxon>
        <taxon>Pseudomonadota</taxon>
        <taxon>Gammaproteobacteria</taxon>
        <taxon>Thiotrichales</taxon>
        <taxon>Piscirickettsiaceae</taxon>
        <taxon>Thiomicrorhabdus</taxon>
    </lineage>
</organism>
<dbReference type="InterPro" id="IPR008822">
    <property type="entry name" value="Endonuclease_RusA-like"/>
</dbReference>
<keyword evidence="11 15" id="KW-0234">DNA repair</keyword>
<keyword evidence="9" id="KW-0460">Magnesium</keyword>
<sequence>MQQSYEMQLPWVPSVNTYYRRAGNHIHLSKQGRAFKTNVAKQLKELNLHDEGIEHRLRVRVELYPPNRRKFDIDNRIKPLLDALQHGGLIADDEQVDRLTVVRKPIDPDKKGYCLVWIDCP</sequence>
<evidence type="ECO:0000256" key="12">
    <source>
        <dbReference type="ARBA" id="ARBA00024745"/>
    </source>
</evidence>
<evidence type="ECO:0000256" key="11">
    <source>
        <dbReference type="ARBA" id="ARBA00023204"/>
    </source>
</evidence>
<keyword evidence="5" id="KW-0479">Metal-binding</keyword>
<keyword evidence="8 15" id="KW-0378">Hydrolase</keyword>
<comment type="function">
    <text evidence="12">Endonuclease that resolves Holliday junction intermediates made during homologous genetic recombination and DNA repair. Exhibits sequence and structure-selective cleavage of four-way DNA junctions, where it introduces symmetrical nicks in two strands of the same polarity at the 5' side of CC dinucleotides. Corrects the defects in genetic recombination and DNA repair associated with inactivation of RuvAB or RuvC.</text>
</comment>
<dbReference type="Pfam" id="PF05866">
    <property type="entry name" value="RusA"/>
    <property type="match status" value="1"/>
</dbReference>
<evidence type="ECO:0000256" key="3">
    <source>
        <dbReference type="ARBA" id="ARBA00014885"/>
    </source>
</evidence>
<dbReference type="EC" id="3.1.21.10" evidence="14 15"/>
<comment type="cofactor">
    <cofactor evidence="1">
        <name>Mg(2+)</name>
        <dbReference type="ChEBI" id="CHEBI:18420"/>
    </cofactor>
</comment>
<evidence type="ECO:0000256" key="8">
    <source>
        <dbReference type="ARBA" id="ARBA00022801"/>
    </source>
</evidence>
<dbReference type="Gene3D" id="3.30.1330.70">
    <property type="entry name" value="Holliday junction resolvase RusA"/>
    <property type="match status" value="1"/>
</dbReference>
<keyword evidence="4 15" id="KW-0540">Nuclease</keyword>
<reference evidence="16 17" key="1">
    <citation type="submission" date="2021-03" db="EMBL/GenBank/DDBJ databases">
        <title>Thiomicrorhabdus sp.nov.,novel sulfur-oxidizing bacteria isolated from coastal sediment.</title>
        <authorList>
            <person name="Liu X."/>
        </authorList>
    </citation>
    <scope>NUCLEOTIDE SEQUENCE [LARGE SCALE GENOMIC DNA]</scope>
    <source>
        <strain evidence="16 17">6S2-11</strain>
    </source>
</reference>
<comment type="subunit">
    <text evidence="2">Homodimer.</text>
</comment>
<keyword evidence="7 15" id="KW-0227">DNA damage</keyword>
<evidence type="ECO:0000256" key="15">
    <source>
        <dbReference type="PIRNR" id="PIRNR001007"/>
    </source>
</evidence>
<proteinExistence type="inferred from homology"/>
<dbReference type="InterPro" id="IPR016281">
    <property type="entry name" value="Endonuclease_RusA"/>
</dbReference>
<keyword evidence="10" id="KW-0233">DNA recombination</keyword>